<evidence type="ECO:0000313" key="1">
    <source>
        <dbReference type="EMBL" id="GGN12519.1"/>
    </source>
</evidence>
<organism evidence="1 2">
    <name type="scientific">Lentzea pudingi</name>
    <dbReference type="NCBI Taxonomy" id="1789439"/>
    <lineage>
        <taxon>Bacteria</taxon>
        <taxon>Bacillati</taxon>
        <taxon>Actinomycetota</taxon>
        <taxon>Actinomycetes</taxon>
        <taxon>Pseudonocardiales</taxon>
        <taxon>Pseudonocardiaceae</taxon>
        <taxon>Lentzea</taxon>
    </lineage>
</organism>
<protein>
    <submittedName>
        <fullName evidence="1">Uncharacterized protein</fullName>
    </submittedName>
</protein>
<dbReference type="RefSeq" id="WP_189158281.1">
    <property type="nucleotide sequence ID" value="NZ_BMNC01000010.1"/>
</dbReference>
<reference evidence="2" key="1">
    <citation type="journal article" date="2019" name="Int. J. Syst. Evol. Microbiol.">
        <title>The Global Catalogue of Microorganisms (GCM) 10K type strain sequencing project: providing services to taxonomists for standard genome sequencing and annotation.</title>
        <authorList>
            <consortium name="The Broad Institute Genomics Platform"/>
            <consortium name="The Broad Institute Genome Sequencing Center for Infectious Disease"/>
            <person name="Wu L."/>
            <person name="Ma J."/>
        </authorList>
    </citation>
    <scope>NUCLEOTIDE SEQUENCE [LARGE SCALE GENOMIC DNA]</scope>
    <source>
        <strain evidence="2">CGMCC 4.7319</strain>
    </source>
</reference>
<dbReference type="Proteomes" id="UP000597656">
    <property type="component" value="Unassembled WGS sequence"/>
</dbReference>
<gene>
    <name evidence="1" type="ORF">GCM10011609_60950</name>
</gene>
<sequence>MTGRIPWPASEQAGGPVDEVLSAVRQRFPDVVVERWTGKFPADDDNVWFLDRSGVAEVQIDTSPEGTPPFVIESDDEPMVRAGDVRNAITVVLRLLEG</sequence>
<comment type="caution">
    <text evidence="1">The sequence shown here is derived from an EMBL/GenBank/DDBJ whole genome shotgun (WGS) entry which is preliminary data.</text>
</comment>
<keyword evidence="2" id="KW-1185">Reference proteome</keyword>
<name>A0ABQ2II82_9PSEU</name>
<dbReference type="EMBL" id="BMNC01000010">
    <property type="protein sequence ID" value="GGN12519.1"/>
    <property type="molecule type" value="Genomic_DNA"/>
</dbReference>
<proteinExistence type="predicted"/>
<evidence type="ECO:0000313" key="2">
    <source>
        <dbReference type="Proteomes" id="UP000597656"/>
    </source>
</evidence>
<accession>A0ABQ2II82</accession>